<dbReference type="Proteomes" id="UP000219642">
    <property type="component" value="Unassembled WGS sequence"/>
</dbReference>
<dbReference type="InterPro" id="IPR045664">
    <property type="entry name" value="DUF6387"/>
</dbReference>
<keyword evidence="2" id="KW-1185">Reference proteome</keyword>
<reference evidence="1 2" key="1">
    <citation type="submission" date="2017-06" db="EMBL/GenBank/DDBJ databases">
        <title>Draft genome sequence of nitrogen-fixing Kosakonia pseudosacchari strain NN143 isolated from sugarcane roots.</title>
        <authorList>
            <person name="Li Y."/>
            <person name="Li S."/>
            <person name="Lin L."/>
            <person name="Wu X."/>
            <person name="Yang L."/>
            <person name="Li Y."/>
            <person name="An Q."/>
        </authorList>
    </citation>
    <scope>NUCLEOTIDE SEQUENCE [LARGE SCALE GENOMIC DNA]</scope>
    <source>
        <strain evidence="1 2">NN143</strain>
    </source>
</reference>
<proteinExistence type="predicted"/>
<protein>
    <submittedName>
        <fullName evidence="1">Uncharacterized protein</fullName>
    </submittedName>
</protein>
<dbReference type="RefSeq" id="WP_097400468.1">
    <property type="nucleotide sequence ID" value="NZ_CP158850.1"/>
</dbReference>
<accession>A0ABX4IRZ7</accession>
<organism evidence="1 2">
    <name type="scientific">Kosakonia pseudosacchari</name>
    <dbReference type="NCBI Taxonomy" id="1646340"/>
    <lineage>
        <taxon>Bacteria</taxon>
        <taxon>Pseudomonadati</taxon>
        <taxon>Pseudomonadota</taxon>
        <taxon>Gammaproteobacteria</taxon>
        <taxon>Enterobacterales</taxon>
        <taxon>Enterobacteriaceae</taxon>
        <taxon>Kosakonia</taxon>
    </lineage>
</organism>
<evidence type="ECO:0000313" key="2">
    <source>
        <dbReference type="Proteomes" id="UP000219642"/>
    </source>
</evidence>
<evidence type="ECO:0000313" key="1">
    <source>
        <dbReference type="EMBL" id="PDO86702.1"/>
    </source>
</evidence>
<sequence>MVKKVTPGEITGWLNLTAYSKFYDLTVEEVISEIEFRVMFLIDYDVSDDPELHWSKIRKGLLNEIKSGCILSSEISNKPFESVIDDENDLKETPEFVHFRINGRNVTSKNYDRRPINEELSKGDAITPFTLADLVSYHKHYTSSKHIESIDNTPVVNNGRIFSCVSAVEDRSEYFEDEIVINVNLASFTDDELISEFKELLREWREELDIEEPEPNKQRVGISTIKKIISYRVFPFLDLMLWEMVNQRKISHELAARVLYPLDGDEIVGGQQIKDSIRPFVERIIMDSTLQQLKFYLKKNDYLKNVRLSEVMKISEEQR</sequence>
<name>A0ABX4IRZ7_9ENTR</name>
<comment type="caution">
    <text evidence="1">The sequence shown here is derived from an EMBL/GenBank/DDBJ whole genome shotgun (WGS) entry which is preliminary data.</text>
</comment>
<dbReference type="Pfam" id="PF19924">
    <property type="entry name" value="DUF6387"/>
    <property type="match status" value="1"/>
</dbReference>
<dbReference type="EMBL" id="NITV01000005">
    <property type="protein sequence ID" value="PDO86702.1"/>
    <property type="molecule type" value="Genomic_DNA"/>
</dbReference>
<gene>
    <name evidence="1" type="ORF">BK796_09595</name>
</gene>